<gene>
    <name evidence="3" type="ORF">H4W31_008199</name>
</gene>
<evidence type="ECO:0000313" key="4">
    <source>
        <dbReference type="Proteomes" id="UP000649753"/>
    </source>
</evidence>
<feature type="transmembrane region" description="Helical" evidence="2">
    <location>
        <begin position="88"/>
        <end position="110"/>
    </location>
</feature>
<name>A0A927MGB5_9ACTN</name>
<feature type="transmembrane region" description="Helical" evidence="2">
    <location>
        <begin position="326"/>
        <end position="346"/>
    </location>
</feature>
<sequence>MPDQRRTVSPAGPIRTVLGAVGLAVLLGGVFLLAPPLGTDLSAQVARANFFARHGFAPLDLGWYGGVSPYGYSLVTPPLMDWLGGDSLGPRLAGVLALLVSAAALALLLVRTAARRPLAGALVGAACIAGNLVSGRITYAVGVAFGLLALLALTTPRPVPRRLAAGTAALLAGAASPVAGLFVGLAGVALACKEGPLVIAFCRRRAPFSHLRHARRTVLDGAALALGAGVPVAGLGLVFGSGGWMNISLSDTVTAAVASALVAVLVSRRAVRIGAILATLGVLAAFAVRTPVGLNATRLAAMFALPVLVGYGALPVGLARRWSPRVAGAALAGALVLVTVVEPPVLVADLRAAGDPTASRSYFQPLMAELARRPPGRIEVVPTANYWEAAYLPEAAPLARGWLRQVDQAYNRLFLDGSVDADSYGRWLRDNGVGYVALADAKPSWVGRREAELIRAGLPYLTPIWQHRDWTLYAVTGAPSIVESIRSGATPGGGDLPDESGGPGPGAERGGAELVRATSAELTIDVPAGGEILVRLRWSRWLRVTGPFGPDGVPVRPTDPTATVLPACLAPYGDWTVLRVPQPGRYRITGSLTAAAPRCAD</sequence>
<organism evidence="3 4">
    <name type="scientific">Plantactinospora soyae</name>
    <dbReference type="NCBI Taxonomy" id="1544732"/>
    <lineage>
        <taxon>Bacteria</taxon>
        <taxon>Bacillati</taxon>
        <taxon>Actinomycetota</taxon>
        <taxon>Actinomycetes</taxon>
        <taxon>Micromonosporales</taxon>
        <taxon>Micromonosporaceae</taxon>
        <taxon>Plantactinospora</taxon>
    </lineage>
</organism>
<protein>
    <submittedName>
        <fullName evidence="3">Uncharacterized protein</fullName>
    </submittedName>
</protein>
<proteinExistence type="predicted"/>
<keyword evidence="2" id="KW-0472">Membrane</keyword>
<reference evidence="3" key="1">
    <citation type="submission" date="2020-10" db="EMBL/GenBank/DDBJ databases">
        <title>Sequencing the genomes of 1000 actinobacteria strains.</title>
        <authorList>
            <person name="Klenk H.-P."/>
        </authorList>
    </citation>
    <scope>NUCLEOTIDE SEQUENCE</scope>
    <source>
        <strain evidence="3">DSM 46832</strain>
    </source>
</reference>
<feature type="transmembrane region" description="Helical" evidence="2">
    <location>
        <begin position="163"/>
        <end position="191"/>
    </location>
</feature>
<feature type="region of interest" description="Disordered" evidence="1">
    <location>
        <begin position="484"/>
        <end position="510"/>
    </location>
</feature>
<keyword evidence="2" id="KW-1133">Transmembrane helix</keyword>
<feature type="transmembrane region" description="Helical" evidence="2">
    <location>
        <begin position="298"/>
        <end position="319"/>
    </location>
</feature>
<feature type="transmembrane region" description="Helical" evidence="2">
    <location>
        <begin position="218"/>
        <end position="239"/>
    </location>
</feature>
<keyword evidence="2" id="KW-0812">Transmembrane</keyword>
<evidence type="ECO:0000256" key="2">
    <source>
        <dbReference type="SAM" id="Phobius"/>
    </source>
</evidence>
<dbReference type="EMBL" id="JADBEB010000001">
    <property type="protein sequence ID" value="MBE1492561.1"/>
    <property type="molecule type" value="Genomic_DNA"/>
</dbReference>
<dbReference type="Proteomes" id="UP000649753">
    <property type="component" value="Unassembled WGS sequence"/>
</dbReference>
<dbReference type="RefSeq" id="WP_192771447.1">
    <property type="nucleotide sequence ID" value="NZ_JADBEB010000001.1"/>
</dbReference>
<dbReference type="AlphaFoldDB" id="A0A927MGB5"/>
<feature type="compositionally biased region" description="Gly residues" evidence="1">
    <location>
        <begin position="490"/>
        <end position="509"/>
    </location>
</feature>
<evidence type="ECO:0000313" key="3">
    <source>
        <dbReference type="EMBL" id="MBE1492561.1"/>
    </source>
</evidence>
<evidence type="ECO:0000256" key="1">
    <source>
        <dbReference type="SAM" id="MobiDB-lite"/>
    </source>
</evidence>
<accession>A0A927MGB5</accession>
<keyword evidence="4" id="KW-1185">Reference proteome</keyword>
<feature type="transmembrane region" description="Helical" evidence="2">
    <location>
        <begin position="245"/>
        <end position="266"/>
    </location>
</feature>
<comment type="caution">
    <text evidence="3">The sequence shown here is derived from an EMBL/GenBank/DDBJ whole genome shotgun (WGS) entry which is preliminary data.</text>
</comment>
<feature type="transmembrane region" description="Helical" evidence="2">
    <location>
        <begin position="12"/>
        <end position="34"/>
    </location>
</feature>
<feature type="transmembrane region" description="Helical" evidence="2">
    <location>
        <begin position="273"/>
        <end position="292"/>
    </location>
</feature>
<feature type="transmembrane region" description="Helical" evidence="2">
    <location>
        <begin position="122"/>
        <end position="151"/>
    </location>
</feature>